<keyword evidence="1" id="KW-0547">Nucleotide-binding</keyword>
<dbReference type="GO" id="GO:0004467">
    <property type="term" value="F:long-chain fatty acid-CoA ligase activity"/>
    <property type="evidence" value="ECO:0007669"/>
    <property type="project" value="UniProtKB-EC"/>
</dbReference>
<dbReference type="AlphaFoldDB" id="V6F3B1"/>
<dbReference type="Pfam" id="PF00501">
    <property type="entry name" value="AMP-binding"/>
    <property type="match status" value="1"/>
</dbReference>
<feature type="domain" description="AMP-dependent synthetase/ligase" evidence="4">
    <location>
        <begin position="18"/>
        <end position="426"/>
    </location>
</feature>
<organism evidence="5 6">
    <name type="scientific">Magnetospirillum gryphiswaldense (strain DSM 6361 / JCM 21280 / NBRC 15271 / MSR-1)</name>
    <dbReference type="NCBI Taxonomy" id="431944"/>
    <lineage>
        <taxon>Bacteria</taxon>
        <taxon>Pseudomonadati</taxon>
        <taxon>Pseudomonadota</taxon>
        <taxon>Alphaproteobacteria</taxon>
        <taxon>Rhodospirillales</taxon>
        <taxon>Rhodospirillaceae</taxon>
        <taxon>Magnetospirillum</taxon>
    </lineage>
</organism>
<keyword evidence="2" id="KW-0067">ATP-binding</keyword>
<evidence type="ECO:0000256" key="2">
    <source>
        <dbReference type="ARBA" id="ARBA00022840"/>
    </source>
</evidence>
<keyword evidence="5" id="KW-0436">Ligase</keyword>
<dbReference type="CDD" id="cd05907">
    <property type="entry name" value="VL_LC_FACS_like"/>
    <property type="match status" value="1"/>
</dbReference>
<dbReference type="InterPro" id="IPR000873">
    <property type="entry name" value="AMP-dep_synth/lig_dom"/>
</dbReference>
<evidence type="ECO:0000313" key="5">
    <source>
        <dbReference type="EMBL" id="CDK98761.1"/>
    </source>
</evidence>
<accession>V6F3B1</accession>
<dbReference type="STRING" id="1430440.MGMSRv2__1546"/>
<evidence type="ECO:0000313" key="6">
    <source>
        <dbReference type="Proteomes" id="UP000018922"/>
    </source>
</evidence>
<dbReference type="SUPFAM" id="SSF56801">
    <property type="entry name" value="Acetyl-CoA synthetase-like"/>
    <property type="match status" value="1"/>
</dbReference>
<dbReference type="HOGENOM" id="CLU_000022_45_5_5"/>
<dbReference type="Pfam" id="PF23562">
    <property type="entry name" value="AMP-binding_C_3"/>
    <property type="match status" value="1"/>
</dbReference>
<dbReference type="InterPro" id="IPR042099">
    <property type="entry name" value="ANL_N_sf"/>
</dbReference>
<dbReference type="KEGG" id="mgy:MGMSRv2__1546"/>
<comment type="catalytic activity">
    <reaction evidence="3">
        <text>a long-chain fatty acid + ATP + CoA = a long-chain fatty acyl-CoA + AMP + diphosphate</text>
        <dbReference type="Rhea" id="RHEA:15421"/>
        <dbReference type="ChEBI" id="CHEBI:30616"/>
        <dbReference type="ChEBI" id="CHEBI:33019"/>
        <dbReference type="ChEBI" id="CHEBI:57287"/>
        <dbReference type="ChEBI" id="CHEBI:57560"/>
        <dbReference type="ChEBI" id="CHEBI:83139"/>
        <dbReference type="ChEBI" id="CHEBI:456215"/>
        <dbReference type="EC" id="6.2.1.3"/>
    </reaction>
    <physiologicalReaction direction="left-to-right" evidence="3">
        <dbReference type="Rhea" id="RHEA:15422"/>
    </physiologicalReaction>
</comment>
<dbReference type="eggNOG" id="COG1022">
    <property type="taxonomic scope" value="Bacteria"/>
</dbReference>
<gene>
    <name evidence="5" type="ordered locus">MGMSRv2__1546</name>
</gene>
<dbReference type="InterPro" id="IPR045851">
    <property type="entry name" value="AMP-bd_C_sf"/>
</dbReference>
<keyword evidence="6" id="KW-1185">Reference proteome</keyword>
<dbReference type="GO" id="GO:0016020">
    <property type="term" value="C:membrane"/>
    <property type="evidence" value="ECO:0007669"/>
    <property type="project" value="TreeGrafter"/>
</dbReference>
<dbReference type="Gene3D" id="3.30.300.30">
    <property type="match status" value="1"/>
</dbReference>
<evidence type="ECO:0000256" key="3">
    <source>
        <dbReference type="ARBA" id="ARBA00024484"/>
    </source>
</evidence>
<proteinExistence type="predicted"/>
<reference evidence="5 6" key="1">
    <citation type="journal article" date="2014" name="Genome Announc.">
        <title>Complete genome sequence of Magnetospirillum gryphiswaldense MSR-1.</title>
        <authorList>
            <person name="Wang X."/>
            <person name="Wang Q."/>
            <person name="Zhang W."/>
            <person name="Wang Y."/>
            <person name="Li L."/>
            <person name="Wen T."/>
            <person name="Zhang T."/>
            <person name="Zhang Y."/>
            <person name="Xu J."/>
            <person name="Hu J."/>
            <person name="Li S."/>
            <person name="Liu L."/>
            <person name="Liu J."/>
            <person name="Jiang W."/>
            <person name="Tian J."/>
            <person name="Li Y."/>
            <person name="Schuler D."/>
            <person name="Wang L."/>
            <person name="Li J."/>
        </authorList>
    </citation>
    <scope>NUCLEOTIDE SEQUENCE [LARGE SCALE GENOMIC DNA]</scope>
    <source>
        <strain evidence="6">DSM 6361 / JCM 21280 / NBRC 15271 / MSR-1</strain>
    </source>
</reference>
<evidence type="ECO:0000256" key="1">
    <source>
        <dbReference type="ARBA" id="ARBA00022741"/>
    </source>
</evidence>
<dbReference type="PANTHER" id="PTHR43272:SF33">
    <property type="entry name" value="AMP-BINDING DOMAIN-CONTAINING PROTEIN-RELATED"/>
    <property type="match status" value="1"/>
</dbReference>
<dbReference type="Gene3D" id="3.40.50.12780">
    <property type="entry name" value="N-terminal domain of ligase-like"/>
    <property type="match status" value="1"/>
</dbReference>
<sequence length="579" mass="62754">MPVDFASCPSIPAMVLDQAEDLGDRPLLGAKRDGAWHYLSWRQTIDAALSLAGGLVRLGLEPGDRVMLVSENRPEWAIADLAVMIAGGITVPAYVTNTTDDHRHILENVQARLVIVSTLALAERVMPAAARASQPPTLICLEPPRLAQAPGFAVLDWQQVLAMGADTHQAMRDRAARLRRDDTACIIHTSGTGGAPRGVMLSHGALLADCLGAHALLRDLGLGDQVFLSFLPLSHSYEHTVGLIFPLSIGATIAYAESLDQLAANMAEVRPTIMTAVPRLYESMRARILGALRRQGGAKEKLFLATLRLGTKRLTGQRLTWGERLADLALDHLVRAKVRQRFGGRLKALVSGGAPLAFEVGAFFAALGVRILQGYGQTEAGPAISCSPPSLVKLDTVGPPLEGISVRIAEDGEILVKGEVLMQGYWRDAEATARAIGADGWLHTGDIGEMDEDGYIRITDRKKDIIVNSGGDNISPQRIEGLLTLQPEIAQAMVHGDKRPHLVALLVAAEECDAAQVAKAVERVNNGLSTIEKIRRHVVIDQSFTTDNLMLTPTMKIRRHVIRQHFAEQIERLYGDRTD</sequence>
<dbReference type="PANTHER" id="PTHR43272">
    <property type="entry name" value="LONG-CHAIN-FATTY-ACID--COA LIGASE"/>
    <property type="match status" value="1"/>
</dbReference>
<protein>
    <submittedName>
        <fullName evidence="5">Long-chain-fatty-acid--CoA ligase</fullName>
        <ecNumber evidence="5">6.2.1.3</ecNumber>
    </submittedName>
</protein>
<dbReference type="EC" id="6.2.1.3" evidence="5"/>
<evidence type="ECO:0000259" key="4">
    <source>
        <dbReference type="Pfam" id="PF00501"/>
    </source>
</evidence>
<dbReference type="Proteomes" id="UP000018922">
    <property type="component" value="Chromosome I"/>
</dbReference>
<name>V6F3B1_MAGGM</name>
<dbReference type="EMBL" id="HG794546">
    <property type="protein sequence ID" value="CDK98761.1"/>
    <property type="molecule type" value="Genomic_DNA"/>
</dbReference>
<dbReference type="GO" id="GO:0005524">
    <property type="term" value="F:ATP binding"/>
    <property type="evidence" value="ECO:0007669"/>
    <property type="project" value="UniProtKB-KW"/>
</dbReference>